<dbReference type="InterPro" id="IPR023416">
    <property type="entry name" value="Transthyretin/HIU_hydrolase_d"/>
</dbReference>
<sequence length="115" mass="12834">MTTKSPITTHVLDTVTGRPAAGLNVTLSRQTGGDWTQIAQGTTNSDGRITDWLSGQSREKGTYKVDFDTGAWFESQQRPKFYPQVSIVFAIEQPDEHYHIPLLLSDHGYTTYRGS</sequence>
<evidence type="ECO:0000256" key="4">
    <source>
        <dbReference type="ARBA" id="ARBA00011881"/>
    </source>
</evidence>
<dbReference type="SMART" id="SM00095">
    <property type="entry name" value="TR_THY"/>
    <property type="match status" value="1"/>
</dbReference>
<dbReference type="PRINTS" id="PR00189">
    <property type="entry name" value="TRNSTHYRETIN"/>
</dbReference>
<comment type="caution">
    <text evidence="12">The sequence shown here is derived from an EMBL/GenBank/DDBJ whole genome shotgun (WGS) entry which is preliminary data.</text>
</comment>
<keyword evidence="8 10" id="KW-0378">Hydrolase</keyword>
<evidence type="ECO:0000313" key="12">
    <source>
        <dbReference type="EMBL" id="GGX45758.1"/>
    </source>
</evidence>
<feature type="binding site" evidence="9">
    <location>
        <position position="112"/>
    </location>
    <ligand>
        <name>substrate</name>
    </ligand>
</feature>
<evidence type="ECO:0000256" key="7">
    <source>
        <dbReference type="ARBA" id="ARBA00022631"/>
    </source>
</evidence>
<comment type="similarity">
    <text evidence="3 10">Belongs to the transthyretin family. 5-hydroxyisourate hydrolase subfamily.</text>
</comment>
<gene>
    <name evidence="12" type="primary">hiuH</name>
    <name evidence="12" type="ORF">GCM10007392_10990</name>
</gene>
<dbReference type="InterPro" id="IPR000895">
    <property type="entry name" value="Transthyretin/HIU_hydrolase"/>
</dbReference>
<dbReference type="Gene3D" id="2.60.40.180">
    <property type="entry name" value="Transthyretin/hydroxyisourate hydrolase domain"/>
    <property type="match status" value="1"/>
</dbReference>
<dbReference type="SUPFAM" id="SSF49472">
    <property type="entry name" value="Transthyretin (synonym: prealbumin)"/>
    <property type="match status" value="1"/>
</dbReference>
<reference evidence="12" key="2">
    <citation type="submission" date="2020-09" db="EMBL/GenBank/DDBJ databases">
        <authorList>
            <person name="Sun Q."/>
            <person name="Kim S."/>
        </authorList>
    </citation>
    <scope>NUCLEOTIDE SEQUENCE</scope>
    <source>
        <strain evidence="12">KCTC 22169</strain>
    </source>
</reference>
<evidence type="ECO:0000256" key="5">
    <source>
        <dbReference type="ARBA" id="ARBA00012609"/>
    </source>
</evidence>
<dbReference type="PANTHER" id="PTHR10395:SF7">
    <property type="entry name" value="5-HYDROXYISOURATE HYDROLASE"/>
    <property type="match status" value="1"/>
</dbReference>
<evidence type="ECO:0000256" key="9">
    <source>
        <dbReference type="PIRSR" id="PIRSR600895-51"/>
    </source>
</evidence>
<name>A0A918K2R2_9GAMM</name>
<dbReference type="PROSITE" id="PS00768">
    <property type="entry name" value="TRANSTHYRETIN_1"/>
    <property type="match status" value="1"/>
</dbReference>
<dbReference type="PANTHER" id="PTHR10395">
    <property type="entry name" value="URICASE AND TRANSTHYRETIN-RELATED"/>
    <property type="match status" value="1"/>
</dbReference>
<dbReference type="CDD" id="cd05822">
    <property type="entry name" value="TLP_HIUase"/>
    <property type="match status" value="1"/>
</dbReference>
<dbReference type="EMBL" id="BMXR01000002">
    <property type="protein sequence ID" value="GGX45758.1"/>
    <property type="molecule type" value="Genomic_DNA"/>
</dbReference>
<evidence type="ECO:0000256" key="3">
    <source>
        <dbReference type="ARBA" id="ARBA00009850"/>
    </source>
</evidence>
<evidence type="ECO:0000256" key="1">
    <source>
        <dbReference type="ARBA" id="ARBA00001043"/>
    </source>
</evidence>
<comment type="function">
    <text evidence="2">Catalyzes the hydrolysis of 5-hydroxyisourate (HIU) to 2-oxo-4-hydroxy-4-carboxy-5-ureidoimidazoline (OHCU).</text>
</comment>
<dbReference type="GO" id="GO:0006144">
    <property type="term" value="P:purine nucleobase metabolic process"/>
    <property type="evidence" value="ECO:0007669"/>
    <property type="project" value="UniProtKB-KW"/>
</dbReference>
<proteinExistence type="inferred from homology"/>
<evidence type="ECO:0000256" key="8">
    <source>
        <dbReference type="ARBA" id="ARBA00022801"/>
    </source>
</evidence>
<dbReference type="GO" id="GO:0033971">
    <property type="term" value="F:hydroxyisourate hydrolase activity"/>
    <property type="evidence" value="ECO:0007669"/>
    <property type="project" value="UniProtKB-EC"/>
</dbReference>
<comment type="catalytic activity">
    <reaction evidence="1 10">
        <text>5-hydroxyisourate + H2O = 5-hydroxy-2-oxo-4-ureido-2,5-dihydro-1H-imidazole-5-carboxylate + H(+)</text>
        <dbReference type="Rhea" id="RHEA:23736"/>
        <dbReference type="ChEBI" id="CHEBI:15377"/>
        <dbReference type="ChEBI" id="CHEBI:15378"/>
        <dbReference type="ChEBI" id="CHEBI:18072"/>
        <dbReference type="ChEBI" id="CHEBI:58639"/>
        <dbReference type="EC" id="3.5.2.17"/>
    </reaction>
</comment>
<keyword evidence="7 10" id="KW-0659">Purine metabolism</keyword>
<protein>
    <recommendedName>
        <fullName evidence="6 10">5-hydroxyisourate hydrolase</fullName>
        <shortName evidence="10">HIU hydrolase</shortName>
        <shortName evidence="10">HIUHase</shortName>
        <ecNumber evidence="5 10">3.5.2.17</ecNumber>
    </recommendedName>
</protein>
<keyword evidence="13" id="KW-1185">Reference proteome</keyword>
<dbReference type="AlphaFoldDB" id="A0A918K2R2"/>
<evidence type="ECO:0000256" key="10">
    <source>
        <dbReference type="RuleBase" id="RU361270"/>
    </source>
</evidence>
<organism evidence="12 13">
    <name type="scientific">Saccharospirillum salsuginis</name>
    <dbReference type="NCBI Taxonomy" id="418750"/>
    <lineage>
        <taxon>Bacteria</taxon>
        <taxon>Pseudomonadati</taxon>
        <taxon>Pseudomonadota</taxon>
        <taxon>Gammaproteobacteria</taxon>
        <taxon>Oceanospirillales</taxon>
        <taxon>Saccharospirillaceae</taxon>
        <taxon>Saccharospirillum</taxon>
    </lineage>
</organism>
<dbReference type="EC" id="3.5.2.17" evidence="5 10"/>
<reference evidence="12" key="1">
    <citation type="journal article" date="2014" name="Int. J. Syst. Evol. Microbiol.">
        <title>Complete genome sequence of Corynebacterium casei LMG S-19264T (=DSM 44701T), isolated from a smear-ripened cheese.</title>
        <authorList>
            <consortium name="US DOE Joint Genome Institute (JGI-PGF)"/>
            <person name="Walter F."/>
            <person name="Albersmeier A."/>
            <person name="Kalinowski J."/>
            <person name="Ruckert C."/>
        </authorList>
    </citation>
    <scope>NUCLEOTIDE SEQUENCE</scope>
    <source>
        <strain evidence="12">KCTC 22169</strain>
    </source>
</reference>
<dbReference type="InterPro" id="IPR036817">
    <property type="entry name" value="Transthyretin/HIU_hydrolase_sf"/>
</dbReference>
<evidence type="ECO:0000259" key="11">
    <source>
        <dbReference type="SMART" id="SM00095"/>
    </source>
</evidence>
<dbReference type="NCBIfam" id="TIGR02962">
    <property type="entry name" value="hdxy_isourate"/>
    <property type="match status" value="1"/>
</dbReference>
<accession>A0A918K2R2</accession>
<dbReference type="Pfam" id="PF00576">
    <property type="entry name" value="Transthyretin"/>
    <property type="match status" value="1"/>
</dbReference>
<feature type="binding site" evidence="9">
    <location>
        <position position="10"/>
    </location>
    <ligand>
        <name>substrate</name>
    </ligand>
</feature>
<evidence type="ECO:0000313" key="13">
    <source>
        <dbReference type="Proteomes" id="UP000626148"/>
    </source>
</evidence>
<evidence type="ECO:0000256" key="6">
    <source>
        <dbReference type="ARBA" id="ARBA00017539"/>
    </source>
</evidence>
<feature type="domain" description="Transthyretin/hydroxyisourate hydrolase" evidence="11">
    <location>
        <begin position="2"/>
        <end position="114"/>
    </location>
</feature>
<evidence type="ECO:0000256" key="2">
    <source>
        <dbReference type="ARBA" id="ARBA00002704"/>
    </source>
</evidence>
<comment type="subunit">
    <text evidence="4 10">Homotetramer.</text>
</comment>
<dbReference type="InterPro" id="IPR023418">
    <property type="entry name" value="Thyroxine_BS"/>
</dbReference>
<feature type="binding site" evidence="9">
    <location>
        <position position="48"/>
    </location>
    <ligand>
        <name>substrate</name>
    </ligand>
</feature>
<dbReference type="Proteomes" id="UP000626148">
    <property type="component" value="Unassembled WGS sequence"/>
</dbReference>
<dbReference type="RefSeq" id="WP_189607481.1">
    <property type="nucleotide sequence ID" value="NZ_BMXR01000002.1"/>
</dbReference>
<dbReference type="InterPro" id="IPR014306">
    <property type="entry name" value="Hydroxyisourate_hydrolase"/>
</dbReference>